<feature type="compositionally biased region" description="Polar residues" evidence="1">
    <location>
        <begin position="192"/>
        <end position="201"/>
    </location>
</feature>
<proteinExistence type="predicted"/>
<evidence type="ECO:0000313" key="2">
    <source>
        <dbReference type="EMBL" id="CAE7241833.1"/>
    </source>
</evidence>
<sequence>MTQQQQQQEPPPPKQRLQQPSKQPSQQLPKQLSQQPAPQLQPSLQQQKTRITRKRPLPWEAGQSEAKPAEPVVKEESFPHTQAPDWLGESQAAAKASSAVPCRVKEELEEKPQAAVPRSSQQPVQVAGSDEPAAGAGSHNQSQQGQPPAVKRKPKPEQPIEVVQSQQATPSLRIASQPKAKLEQKQEEEKINSGTIQSVHSTHPPPPPPPEVKAEEELIIDGTEPVVHPTGTWLNPLKARGCNRLVLEGVELPRASWTTADKRAPEVQRSDGKPNFKRFRKGQSGTTVTTYVRVVPYAPPVRQLNFETQPSIDMRESEIPNLGM</sequence>
<feature type="compositionally biased region" description="Low complexity" evidence="1">
    <location>
        <begin position="15"/>
        <end position="48"/>
    </location>
</feature>
<evidence type="ECO:0000256" key="1">
    <source>
        <dbReference type="SAM" id="MobiDB-lite"/>
    </source>
</evidence>
<feature type="compositionally biased region" description="Basic and acidic residues" evidence="1">
    <location>
        <begin position="180"/>
        <end position="191"/>
    </location>
</feature>
<accession>A0A812LD65</accession>
<comment type="caution">
    <text evidence="2">The sequence shown here is derived from an EMBL/GenBank/DDBJ whole genome shotgun (WGS) entry which is preliminary data.</text>
</comment>
<protein>
    <submittedName>
        <fullName evidence="2">NBN protein</fullName>
    </submittedName>
</protein>
<dbReference type="AlphaFoldDB" id="A0A812LD65"/>
<name>A0A812LD65_SYMPI</name>
<dbReference type="Proteomes" id="UP000649617">
    <property type="component" value="Unassembled WGS sequence"/>
</dbReference>
<keyword evidence="3" id="KW-1185">Reference proteome</keyword>
<evidence type="ECO:0000313" key="3">
    <source>
        <dbReference type="Proteomes" id="UP000649617"/>
    </source>
</evidence>
<reference evidence="2" key="1">
    <citation type="submission" date="2021-02" db="EMBL/GenBank/DDBJ databases">
        <authorList>
            <person name="Dougan E. K."/>
            <person name="Rhodes N."/>
            <person name="Thang M."/>
            <person name="Chan C."/>
        </authorList>
    </citation>
    <scope>NUCLEOTIDE SEQUENCE</scope>
</reference>
<dbReference type="EMBL" id="CAJNIZ010005435">
    <property type="protein sequence ID" value="CAE7241833.1"/>
    <property type="molecule type" value="Genomic_DNA"/>
</dbReference>
<feature type="compositionally biased region" description="Basic and acidic residues" evidence="1">
    <location>
        <begin position="103"/>
        <end position="112"/>
    </location>
</feature>
<organism evidence="2 3">
    <name type="scientific">Symbiodinium pilosum</name>
    <name type="common">Dinoflagellate</name>
    <dbReference type="NCBI Taxonomy" id="2952"/>
    <lineage>
        <taxon>Eukaryota</taxon>
        <taxon>Sar</taxon>
        <taxon>Alveolata</taxon>
        <taxon>Dinophyceae</taxon>
        <taxon>Suessiales</taxon>
        <taxon>Symbiodiniaceae</taxon>
        <taxon>Symbiodinium</taxon>
    </lineage>
</organism>
<dbReference type="OrthoDB" id="552194at2759"/>
<gene>
    <name evidence="2" type="primary">NBN</name>
    <name evidence="2" type="ORF">SPIL2461_LOCUS4225</name>
</gene>
<feature type="region of interest" description="Disordered" evidence="1">
    <location>
        <begin position="1"/>
        <end position="211"/>
    </location>
</feature>